<keyword evidence="2" id="KW-1185">Reference proteome</keyword>
<dbReference type="Proteomes" id="UP000219453">
    <property type="component" value="Unassembled WGS sequence"/>
</dbReference>
<evidence type="ECO:0000313" key="1">
    <source>
        <dbReference type="EMBL" id="SNZ12345.1"/>
    </source>
</evidence>
<accession>A0A285NS81</accession>
<evidence type="ECO:0000313" key="2">
    <source>
        <dbReference type="Proteomes" id="UP000219453"/>
    </source>
</evidence>
<name>A0A285NS81_NATPI</name>
<reference evidence="2" key="1">
    <citation type="submission" date="2017-09" db="EMBL/GenBank/DDBJ databases">
        <authorList>
            <person name="Varghese N."/>
            <person name="Submissions S."/>
        </authorList>
    </citation>
    <scope>NUCLEOTIDE SEQUENCE [LARGE SCALE GENOMIC DNA]</scope>
    <source>
        <strain evidence="2">DSM 27208</strain>
    </source>
</reference>
<gene>
    <name evidence="1" type="ORF">SAMN06269185_1637</name>
</gene>
<proteinExistence type="predicted"/>
<dbReference type="AlphaFoldDB" id="A0A285NS81"/>
<protein>
    <submittedName>
        <fullName evidence="1">Uncharacterized protein</fullName>
    </submittedName>
</protein>
<dbReference type="EMBL" id="OBEJ01000002">
    <property type="protein sequence ID" value="SNZ12345.1"/>
    <property type="molecule type" value="Genomic_DNA"/>
</dbReference>
<organism evidence="1 2">
    <name type="scientific">Natronoarchaeum philippinense</name>
    <dbReference type="NCBI Taxonomy" id="558529"/>
    <lineage>
        <taxon>Archaea</taxon>
        <taxon>Methanobacteriati</taxon>
        <taxon>Methanobacteriota</taxon>
        <taxon>Stenosarchaea group</taxon>
        <taxon>Halobacteria</taxon>
        <taxon>Halobacteriales</taxon>
        <taxon>Natronoarchaeaceae</taxon>
    </lineage>
</organism>
<sequence>MPREHVMTAEEIAEEADVDLDTVEEMVEAAGKAARGEVGEDED</sequence>